<dbReference type="Gene3D" id="3.40.250.10">
    <property type="entry name" value="Rhodanese-like domain"/>
    <property type="match status" value="2"/>
</dbReference>
<dbReference type="GO" id="GO:0006749">
    <property type="term" value="P:glutathione metabolic process"/>
    <property type="evidence" value="ECO:0007669"/>
    <property type="project" value="InterPro"/>
</dbReference>
<reference evidence="4" key="1">
    <citation type="journal article" date="2018" name="Sci. Rep.">
        <title>Lignite coal burning seam in the remote Altai Mountains harbors a hydrogen-driven thermophilic microbial community.</title>
        <authorList>
            <person name="Kadnikov V.V."/>
            <person name="Mardanov A.V."/>
            <person name="Ivasenko D.A."/>
            <person name="Antsiferov D.V."/>
            <person name="Beletsky A.V."/>
            <person name="Karnachuk O.V."/>
            <person name="Ravin N.V."/>
        </authorList>
    </citation>
    <scope>NUCLEOTIDE SEQUENCE [LARGE SCALE GENOMIC DNA]</scope>
</reference>
<dbReference type="SUPFAM" id="SSF52821">
    <property type="entry name" value="Rhodanese/Cell cycle control phosphatase"/>
    <property type="match status" value="2"/>
</dbReference>
<accession>A0A2R6Y4G4</accession>
<keyword evidence="3" id="KW-0378">Hydrolase</keyword>
<dbReference type="GO" id="GO:0070813">
    <property type="term" value="P:hydrogen sulfide metabolic process"/>
    <property type="evidence" value="ECO:0007669"/>
    <property type="project" value="TreeGrafter"/>
</dbReference>
<dbReference type="Pfam" id="PF00581">
    <property type="entry name" value="Rhodanese"/>
    <property type="match status" value="1"/>
</dbReference>
<dbReference type="CDD" id="cd07724">
    <property type="entry name" value="POD-like_MBL-fold"/>
    <property type="match status" value="1"/>
</dbReference>
<dbReference type="SUPFAM" id="SSF56281">
    <property type="entry name" value="Metallo-hydrolase/oxidoreductase"/>
    <property type="match status" value="1"/>
</dbReference>
<dbReference type="GO" id="GO:0046872">
    <property type="term" value="F:metal ion binding"/>
    <property type="evidence" value="ECO:0007669"/>
    <property type="project" value="UniProtKB-KW"/>
</dbReference>
<dbReference type="InterPro" id="IPR036866">
    <property type="entry name" value="RibonucZ/Hydroxyglut_hydro"/>
</dbReference>
<dbReference type="CDD" id="cd00158">
    <property type="entry name" value="RHOD"/>
    <property type="match status" value="1"/>
</dbReference>
<gene>
    <name evidence="3" type="ORF">BSOLF_1283</name>
</gene>
<dbReference type="InterPro" id="IPR051682">
    <property type="entry name" value="Mito_Persulfide_Diox"/>
</dbReference>
<dbReference type="Pfam" id="PF00753">
    <property type="entry name" value="Lactamase_B"/>
    <property type="match status" value="1"/>
</dbReference>
<dbReference type="GO" id="GO:0016787">
    <property type="term" value="F:hydrolase activity"/>
    <property type="evidence" value="ECO:0007669"/>
    <property type="project" value="UniProtKB-KW"/>
</dbReference>
<name>A0A2R6Y4G4_9BACL</name>
<dbReference type="InterPro" id="IPR044528">
    <property type="entry name" value="POD-like_MBL-fold"/>
</dbReference>
<dbReference type="PROSITE" id="PS50206">
    <property type="entry name" value="RHODANESE_3"/>
    <property type="match status" value="2"/>
</dbReference>
<dbReference type="SMART" id="SM00450">
    <property type="entry name" value="RHOD"/>
    <property type="match status" value="1"/>
</dbReference>
<dbReference type="InterPro" id="IPR001279">
    <property type="entry name" value="Metallo-B-lactamas"/>
</dbReference>
<organism evidence="3 4">
    <name type="scientific">Candidatus Carbonibacillus altaicus</name>
    <dbReference type="NCBI Taxonomy" id="2163959"/>
    <lineage>
        <taxon>Bacteria</taxon>
        <taxon>Bacillati</taxon>
        <taxon>Bacillota</taxon>
        <taxon>Bacilli</taxon>
        <taxon>Bacillales</taxon>
        <taxon>Candidatus Carbonibacillus</taxon>
    </lineage>
</organism>
<comment type="caution">
    <text evidence="3">The sequence shown here is derived from an EMBL/GenBank/DDBJ whole genome shotgun (WGS) entry which is preliminary data.</text>
</comment>
<dbReference type="GO" id="GO:0050313">
    <property type="term" value="F:sulfur dioxygenase activity"/>
    <property type="evidence" value="ECO:0007669"/>
    <property type="project" value="InterPro"/>
</dbReference>
<evidence type="ECO:0000313" key="4">
    <source>
        <dbReference type="Proteomes" id="UP000244338"/>
    </source>
</evidence>
<protein>
    <submittedName>
        <fullName evidence="3">Zn-dependent hydroxyacylglutathione hydrolase / Polysulfide binding protein</fullName>
    </submittedName>
</protein>
<evidence type="ECO:0000313" key="3">
    <source>
        <dbReference type="EMBL" id="PTQ57579.1"/>
    </source>
</evidence>
<feature type="domain" description="Rhodanese" evidence="2">
    <location>
        <begin position="280"/>
        <end position="310"/>
    </location>
</feature>
<dbReference type="PANTHER" id="PTHR43084">
    <property type="entry name" value="PERSULFIDE DIOXYGENASE ETHE1"/>
    <property type="match status" value="1"/>
</dbReference>
<proteinExistence type="predicted"/>
<dbReference type="EMBL" id="PEBX01000005">
    <property type="protein sequence ID" value="PTQ57579.1"/>
    <property type="molecule type" value="Genomic_DNA"/>
</dbReference>
<dbReference type="InterPro" id="IPR001763">
    <property type="entry name" value="Rhodanese-like_dom"/>
</dbReference>
<feature type="domain" description="Rhodanese" evidence="2">
    <location>
        <begin position="383"/>
        <end position="471"/>
    </location>
</feature>
<keyword evidence="1" id="KW-0479">Metal-binding</keyword>
<dbReference type="Gene3D" id="3.60.15.10">
    <property type="entry name" value="Ribonuclease Z/Hydroxyacylglutathione hydrolase-like"/>
    <property type="match status" value="1"/>
</dbReference>
<dbReference type="Proteomes" id="UP000244338">
    <property type="component" value="Unassembled WGS sequence"/>
</dbReference>
<dbReference type="SMART" id="SM00849">
    <property type="entry name" value="Lactamase_B"/>
    <property type="match status" value="1"/>
</dbReference>
<dbReference type="AlphaFoldDB" id="A0A2R6Y4G4"/>
<dbReference type="FunFam" id="3.60.15.10:FF:000030">
    <property type="entry name" value="Metallo-beta-lactamase family protein"/>
    <property type="match status" value="1"/>
</dbReference>
<evidence type="ECO:0000256" key="1">
    <source>
        <dbReference type="ARBA" id="ARBA00022723"/>
    </source>
</evidence>
<dbReference type="PANTHER" id="PTHR43084:SF1">
    <property type="entry name" value="PERSULFIDE DIOXYGENASE ETHE1, MITOCHONDRIAL"/>
    <property type="match status" value="1"/>
</dbReference>
<sequence length="475" mass="52969">MLLRYFYDHKLAQASYLVGCQASGEAIVIDPMRDIDPYLNVADQEGLRIVGALETHIHADFVSGARELADRVGATLYLSDEGDENWKYQYLDSVPHVLVKDGDIIKIGNIQLEVMHTPGHTPEHISFILYDLPATKKPIGIFTGDFVFVGDVGRPDLLEEAAGIKGTAVPGAKKMFQSLKRFRELPDHVQVWPAHGAGSACGKALGAVPSSTVGYEKITNWALQIDDEDAFVQALLADQPEPPKYFKHMKRINKEGPTLLRDLKVIPRLYASKDVVERWIGKGAQVVDIRPASKFETAHLAGTINIPLNNSFTNWAGWLIDYDRDLYLVADQQHVEEAITALHSIGIDRIAGYIDLGFVNQFNDSRLELDSYESVEPEDVVSRLEDYHILDVRNLSEWKSGHIEGAQHIMLGYLTDRIDEIPKNKPLLVHCQLGGRSAMAVSILKQHGFKKVFNLAGGYDRFTKVTKKVDVPVHA</sequence>
<evidence type="ECO:0000259" key="2">
    <source>
        <dbReference type="PROSITE" id="PS50206"/>
    </source>
</evidence>
<dbReference type="InterPro" id="IPR036873">
    <property type="entry name" value="Rhodanese-like_dom_sf"/>
</dbReference>